<dbReference type="Gene3D" id="1.10.260.40">
    <property type="entry name" value="lambda repressor-like DNA-binding domains"/>
    <property type="match status" value="1"/>
</dbReference>
<accession>A0A4R2IKT1</accession>
<reference evidence="2 3" key="1">
    <citation type="journal article" date="2015" name="Stand. Genomic Sci.">
        <title>Genomic Encyclopedia of Bacterial and Archaeal Type Strains, Phase III: the genomes of soil and plant-associated and newly described type strains.</title>
        <authorList>
            <person name="Whitman W.B."/>
            <person name="Woyke T."/>
            <person name="Klenk H.P."/>
            <person name="Zhou Y."/>
            <person name="Lilburn T.G."/>
            <person name="Beck B.J."/>
            <person name="De Vos P."/>
            <person name="Vandamme P."/>
            <person name="Eisen J.A."/>
            <person name="Garrity G."/>
            <person name="Hugenholtz P."/>
            <person name="Kyrpides N.C."/>
        </authorList>
    </citation>
    <scope>NUCLEOTIDE SEQUENCE [LARGE SCALE GENOMIC DNA]</scope>
    <source>
        <strain evidence="2 3">VKM Ac-2541</strain>
    </source>
</reference>
<dbReference type="OrthoDB" id="5184419at2"/>
<dbReference type="Gene3D" id="1.25.40.10">
    <property type="entry name" value="Tetratricopeptide repeat domain"/>
    <property type="match status" value="1"/>
</dbReference>
<proteinExistence type="predicted"/>
<keyword evidence="3" id="KW-1185">Reference proteome</keyword>
<dbReference type="InterPro" id="IPR010982">
    <property type="entry name" value="Lambda_DNA-bd_dom_sf"/>
</dbReference>
<evidence type="ECO:0000313" key="2">
    <source>
        <dbReference type="EMBL" id="TCO45584.1"/>
    </source>
</evidence>
<evidence type="ECO:0000259" key="1">
    <source>
        <dbReference type="PROSITE" id="PS50943"/>
    </source>
</evidence>
<dbReference type="EMBL" id="SLWR01000008">
    <property type="protein sequence ID" value="TCO45584.1"/>
    <property type="molecule type" value="Genomic_DNA"/>
</dbReference>
<dbReference type="InterPro" id="IPR001387">
    <property type="entry name" value="Cro/C1-type_HTH"/>
</dbReference>
<dbReference type="InterPro" id="IPR011990">
    <property type="entry name" value="TPR-like_helical_dom_sf"/>
</dbReference>
<protein>
    <submittedName>
        <fullName evidence="2">Transcriptional regulator with XRE-family HTH domain</fullName>
    </submittedName>
</protein>
<dbReference type="RefSeq" id="WP_132151959.1">
    <property type="nucleotide sequence ID" value="NZ_SLWR01000008.1"/>
</dbReference>
<sequence length="401" mass="42693">MAEAAFGVQLRQSRQAAALSLRQLAVRVGYDHSYLSQVERGQRPGSADLARLCDRELGTGDKLTASYAEMHRKPEPPADPLEAAWLALTSAYDVRPAEELGAARDIPPAQLLPELVAEVQLLQGQRSTGTAVRSAQLCVLIAETLTGLGQLGTARRWWRAARVAADSSGEAWVRSVVRAREAVSGLAERRDPTELLELADEALELTKPPLADGAAQRPVATRPGCVVQAQAARARVLAELGRAAEAHQTLQQLLGVADELPLASTTGAQLSDLTAYEARWAEGQVCASLGYGAAGCVLLARALELCPAGWLAERAGVELGLAECLVVDGEIAAGLSLAMRVLVELPDEWHTYYLYDAAERVLSVVRGKAAGAWELQALLGRRAYLGNRSVGSGSRNEGRQG</sequence>
<comment type="caution">
    <text evidence="2">The sequence shown here is derived from an EMBL/GenBank/DDBJ whole genome shotgun (WGS) entry which is preliminary data.</text>
</comment>
<dbReference type="AlphaFoldDB" id="A0A4R2IKT1"/>
<dbReference type="Proteomes" id="UP000295573">
    <property type="component" value="Unassembled WGS sequence"/>
</dbReference>
<gene>
    <name evidence="2" type="ORF">EV646_108207</name>
</gene>
<dbReference type="Pfam" id="PF13560">
    <property type="entry name" value="HTH_31"/>
    <property type="match status" value="1"/>
</dbReference>
<evidence type="ECO:0000313" key="3">
    <source>
        <dbReference type="Proteomes" id="UP000295573"/>
    </source>
</evidence>
<dbReference type="SMART" id="SM00530">
    <property type="entry name" value="HTH_XRE"/>
    <property type="match status" value="1"/>
</dbReference>
<name>A0A4R2IKT1_9ACTN</name>
<dbReference type="SUPFAM" id="SSF47413">
    <property type="entry name" value="lambda repressor-like DNA-binding domains"/>
    <property type="match status" value="1"/>
</dbReference>
<dbReference type="PROSITE" id="PS50943">
    <property type="entry name" value="HTH_CROC1"/>
    <property type="match status" value="1"/>
</dbReference>
<dbReference type="GO" id="GO:0003677">
    <property type="term" value="F:DNA binding"/>
    <property type="evidence" value="ECO:0007669"/>
    <property type="project" value="InterPro"/>
</dbReference>
<organism evidence="2 3">
    <name type="scientific">Kribbella antiqua</name>
    <dbReference type="NCBI Taxonomy" id="2512217"/>
    <lineage>
        <taxon>Bacteria</taxon>
        <taxon>Bacillati</taxon>
        <taxon>Actinomycetota</taxon>
        <taxon>Actinomycetes</taxon>
        <taxon>Propionibacteriales</taxon>
        <taxon>Kribbellaceae</taxon>
        <taxon>Kribbella</taxon>
    </lineage>
</organism>
<feature type="domain" description="HTH cro/C1-type" evidence="1">
    <location>
        <begin position="10"/>
        <end position="54"/>
    </location>
</feature>
<dbReference type="CDD" id="cd00093">
    <property type="entry name" value="HTH_XRE"/>
    <property type="match status" value="1"/>
</dbReference>